<reference evidence="7" key="1">
    <citation type="submission" date="2021-06" db="EMBL/GenBank/DDBJ databases">
        <authorList>
            <person name="Kallberg Y."/>
            <person name="Tangrot J."/>
            <person name="Rosling A."/>
        </authorList>
    </citation>
    <scope>NUCLEOTIDE SEQUENCE</scope>
    <source>
        <strain evidence="7">MT106</strain>
    </source>
</reference>
<evidence type="ECO:0000256" key="6">
    <source>
        <dbReference type="SAM" id="MobiDB-lite"/>
    </source>
</evidence>
<dbReference type="GO" id="GO:0030659">
    <property type="term" value="C:cytoplasmic vesicle membrane"/>
    <property type="evidence" value="ECO:0007669"/>
    <property type="project" value="UniProtKB-SubCell"/>
</dbReference>
<organism evidence="7 8">
    <name type="scientific">Ambispora gerdemannii</name>
    <dbReference type="NCBI Taxonomy" id="144530"/>
    <lineage>
        <taxon>Eukaryota</taxon>
        <taxon>Fungi</taxon>
        <taxon>Fungi incertae sedis</taxon>
        <taxon>Mucoromycota</taxon>
        <taxon>Glomeromycotina</taxon>
        <taxon>Glomeromycetes</taxon>
        <taxon>Archaeosporales</taxon>
        <taxon>Ambisporaceae</taxon>
        <taxon>Ambispora</taxon>
    </lineage>
</organism>
<keyword evidence="5" id="KW-0968">Cytoplasmic vesicle</keyword>
<comment type="caution">
    <text evidence="7">The sequence shown here is derived from an EMBL/GenBank/DDBJ whole genome shotgun (WGS) entry which is preliminary data.</text>
</comment>
<accession>A0A9N9F6B9</accession>
<feature type="transmembrane region" description="Helical" evidence="5">
    <location>
        <begin position="340"/>
        <end position="359"/>
    </location>
</feature>
<name>A0A9N9F6B9_9GLOM</name>
<feature type="transmembrane region" description="Helical" evidence="5">
    <location>
        <begin position="246"/>
        <end position="265"/>
    </location>
</feature>
<feature type="transmembrane region" description="Helical" evidence="5">
    <location>
        <begin position="146"/>
        <end position="165"/>
    </location>
</feature>
<dbReference type="GO" id="GO:0000139">
    <property type="term" value="C:Golgi membrane"/>
    <property type="evidence" value="ECO:0007669"/>
    <property type="project" value="UniProtKB-SubCell"/>
</dbReference>
<dbReference type="PANTHER" id="PTHR11132">
    <property type="entry name" value="SOLUTE CARRIER FAMILY 35"/>
    <property type="match status" value="1"/>
</dbReference>
<dbReference type="AlphaFoldDB" id="A0A9N9F6B9"/>
<feature type="region of interest" description="Disordered" evidence="6">
    <location>
        <begin position="375"/>
        <end position="399"/>
    </location>
</feature>
<feature type="transmembrane region" description="Helical" evidence="5">
    <location>
        <begin position="215"/>
        <end position="234"/>
    </location>
</feature>
<dbReference type="NCBIfam" id="TIGR00803">
    <property type="entry name" value="nst"/>
    <property type="match status" value="1"/>
</dbReference>
<keyword evidence="5" id="KW-0762">Sugar transport</keyword>
<gene>
    <name evidence="7" type="ORF">AGERDE_LOCUS4818</name>
</gene>
<dbReference type="InterPro" id="IPR037185">
    <property type="entry name" value="EmrE-like"/>
</dbReference>
<evidence type="ECO:0000313" key="8">
    <source>
        <dbReference type="Proteomes" id="UP000789831"/>
    </source>
</evidence>
<keyword evidence="2 5" id="KW-0812">Transmembrane</keyword>
<comment type="similarity">
    <text evidence="5">Belongs to the TPT transporter family. SLC35D subfamily.</text>
</comment>
<evidence type="ECO:0000256" key="3">
    <source>
        <dbReference type="ARBA" id="ARBA00022989"/>
    </source>
</evidence>
<proteinExistence type="inferred from homology"/>
<dbReference type="GO" id="GO:0005789">
    <property type="term" value="C:endoplasmic reticulum membrane"/>
    <property type="evidence" value="ECO:0007669"/>
    <property type="project" value="UniProtKB-SubCell"/>
</dbReference>
<keyword evidence="5" id="KW-0813">Transport</keyword>
<keyword evidence="5" id="KW-0333">Golgi apparatus</keyword>
<dbReference type="EMBL" id="CAJVPL010000588">
    <property type="protein sequence ID" value="CAG8512579.1"/>
    <property type="molecule type" value="Genomic_DNA"/>
</dbReference>
<evidence type="ECO:0000256" key="2">
    <source>
        <dbReference type="ARBA" id="ARBA00022692"/>
    </source>
</evidence>
<dbReference type="SUPFAM" id="SSF103481">
    <property type="entry name" value="Multidrug resistance efflux transporter EmrE"/>
    <property type="match status" value="1"/>
</dbReference>
<keyword evidence="4 5" id="KW-0472">Membrane</keyword>
<evidence type="ECO:0000256" key="1">
    <source>
        <dbReference type="ARBA" id="ARBA00004141"/>
    </source>
</evidence>
<dbReference type="OrthoDB" id="417037at2759"/>
<dbReference type="Proteomes" id="UP000789831">
    <property type="component" value="Unassembled WGS sequence"/>
</dbReference>
<keyword evidence="3 5" id="KW-1133">Transmembrane helix</keyword>
<comment type="subunit">
    <text evidence="5">Homooligomer.</text>
</comment>
<evidence type="ECO:0000313" key="7">
    <source>
        <dbReference type="EMBL" id="CAG8512579.1"/>
    </source>
</evidence>
<feature type="transmembrane region" description="Helical" evidence="5">
    <location>
        <begin position="177"/>
        <end position="195"/>
    </location>
</feature>
<comment type="subcellular location">
    <subcellularLocation>
        <location evidence="5">Golgi apparatus membrane</location>
        <topology evidence="5">Multi-pass membrane protein</topology>
    </subcellularLocation>
    <subcellularLocation>
        <location evidence="5">Cytoplasmic vesicle membrane</location>
        <topology evidence="5">Multi-pass membrane protein</topology>
    </subcellularLocation>
    <subcellularLocation>
        <location evidence="5">Endoplasmic reticulum membrane</location>
        <topology evidence="5">Multi-pass membrane protein</topology>
    </subcellularLocation>
    <subcellularLocation>
        <location evidence="1">Membrane</location>
        <topology evidence="1">Multi-pass membrane protein</topology>
    </subcellularLocation>
</comment>
<feature type="transmembrane region" description="Helical" evidence="5">
    <location>
        <begin position="50"/>
        <end position="73"/>
    </location>
</feature>
<feature type="transmembrane region" description="Helical" evidence="5">
    <location>
        <begin position="85"/>
        <end position="103"/>
    </location>
</feature>
<keyword evidence="5" id="KW-0256">Endoplasmic reticulum</keyword>
<feature type="transmembrane region" description="Helical" evidence="5">
    <location>
        <begin position="285"/>
        <end position="307"/>
    </location>
</feature>
<protein>
    <recommendedName>
        <fullName evidence="5">GDP-mannose transporter</fullName>
        <shortName evidence="5">GMT</shortName>
    </recommendedName>
</protein>
<feature type="transmembrane region" description="Helical" evidence="5">
    <location>
        <begin position="124"/>
        <end position="140"/>
    </location>
</feature>
<evidence type="ECO:0000256" key="4">
    <source>
        <dbReference type="ARBA" id="ARBA00023136"/>
    </source>
</evidence>
<keyword evidence="8" id="KW-1185">Reference proteome</keyword>
<dbReference type="InterPro" id="IPR050186">
    <property type="entry name" value="TPT_transporter"/>
</dbReference>
<feature type="transmembrane region" description="Helical" evidence="5">
    <location>
        <begin position="314"/>
        <end position="334"/>
    </location>
</feature>
<evidence type="ECO:0000256" key="5">
    <source>
        <dbReference type="RuleBase" id="RU367097"/>
    </source>
</evidence>
<sequence length="399" mass="43994">MARPEPNTKEYKLLIGDDENEIANTNNTNDSFQEKRVPPIITKNLRKPGLLSTLTSTGALPILSYCGASILMTVTNKYVLSGYEFNMNFFLLAIQSVVCVVLLHGSKTAKLINFREIESCIAKKWLPIVFLLIAMIYTGSKSLQYLSIPVYTIFKNLTIILIAYGEMLWFGGSVTRLMITSFLLMILSSIIAAWADISYALETATSQVSTLNVGYFWMGTNCLATASFTLTMRKRITLTGFKDFDTVYYNNLLSIPVLVVMSFLLEDWSAENLQNNFPPEIRNPLITAMLFSGVSAFGISYSSAWCIRVTSSTTYSMVGALNKLPIAISGMVFFGDPITFGNVSAVFVGFIAGVVYTMAKSAQKKSTSRHQAGYLPMSASSHSMREASLAQKNGKEEAP</sequence>
<comment type="function">
    <text evidence="5">Involved in the import of GDP-mannose from the cytoplasm into the Golgi lumen.</text>
</comment>